<dbReference type="PROSITE" id="PS51166">
    <property type="entry name" value="CBM20"/>
    <property type="match status" value="1"/>
</dbReference>
<keyword evidence="4" id="KW-1185">Reference proteome</keyword>
<dbReference type="InterPro" id="IPR002044">
    <property type="entry name" value="CBM20"/>
</dbReference>
<evidence type="ECO:0000313" key="3">
    <source>
        <dbReference type="EMBL" id="CDJ67525.1"/>
    </source>
</evidence>
<dbReference type="GeneID" id="25473909"/>
<dbReference type="OrthoDB" id="755951at2759"/>
<feature type="region of interest" description="Disordered" evidence="1">
    <location>
        <begin position="196"/>
        <end position="221"/>
    </location>
</feature>
<dbReference type="CDD" id="cd05467">
    <property type="entry name" value="CBM20"/>
    <property type="match status" value="1"/>
</dbReference>
<dbReference type="Proteomes" id="UP000030754">
    <property type="component" value="Unassembled WGS sequence"/>
</dbReference>
<accession>U6N0T9</accession>
<dbReference type="Pfam" id="PF00686">
    <property type="entry name" value="CBM_20"/>
    <property type="match status" value="1"/>
</dbReference>
<name>U6N0T9_9EIME</name>
<reference evidence="3" key="2">
    <citation type="submission" date="2013-10" db="EMBL/GenBank/DDBJ databases">
        <authorList>
            <person name="Aslett M."/>
        </authorList>
    </citation>
    <scope>NUCLEOTIDE SEQUENCE [LARGE SCALE GENOMIC DNA]</scope>
    <source>
        <strain evidence="3">Houghton</strain>
    </source>
</reference>
<evidence type="ECO:0000313" key="4">
    <source>
        <dbReference type="Proteomes" id="UP000030754"/>
    </source>
</evidence>
<dbReference type="VEuPathDB" id="ToxoDB:ENH_00037470"/>
<dbReference type="InterPro" id="IPR013783">
    <property type="entry name" value="Ig-like_fold"/>
</dbReference>
<evidence type="ECO:0000259" key="2">
    <source>
        <dbReference type="PROSITE" id="PS51166"/>
    </source>
</evidence>
<dbReference type="RefSeq" id="XP_013435992.1">
    <property type="nucleotide sequence ID" value="XM_013580538.1"/>
</dbReference>
<evidence type="ECO:0000256" key="1">
    <source>
        <dbReference type="SAM" id="MobiDB-lite"/>
    </source>
</evidence>
<proteinExistence type="predicted"/>
<dbReference type="EMBL" id="HG724539">
    <property type="protein sequence ID" value="CDJ67525.1"/>
    <property type="molecule type" value="Genomic_DNA"/>
</dbReference>
<gene>
    <name evidence="3" type="ORF">ENH_00037470</name>
</gene>
<dbReference type="SUPFAM" id="SSF49452">
    <property type="entry name" value="Starch-binding domain-like"/>
    <property type="match status" value="1"/>
</dbReference>
<feature type="compositionally biased region" description="Low complexity" evidence="1">
    <location>
        <begin position="196"/>
        <end position="206"/>
    </location>
</feature>
<dbReference type="GO" id="GO:2001070">
    <property type="term" value="F:starch binding"/>
    <property type="evidence" value="ECO:0007669"/>
    <property type="project" value="InterPro"/>
</dbReference>
<dbReference type="Gene3D" id="2.60.40.10">
    <property type="entry name" value="Immunoglobulins"/>
    <property type="match status" value="1"/>
</dbReference>
<reference evidence="3" key="1">
    <citation type="submission" date="2013-10" db="EMBL/GenBank/DDBJ databases">
        <title>Genomic analysis of the causative agents of coccidiosis in chickens.</title>
        <authorList>
            <person name="Reid A.J."/>
            <person name="Blake D."/>
            <person name="Billington K."/>
            <person name="Browne H."/>
            <person name="Dunn M."/>
            <person name="Hung S."/>
            <person name="Kawahara F."/>
            <person name="Miranda-Saavedra D."/>
            <person name="Mourier T."/>
            <person name="Nagra H."/>
            <person name="Otto T.D."/>
            <person name="Rawlings N."/>
            <person name="Sanchez A."/>
            <person name="Sanders M."/>
            <person name="Subramaniam C."/>
            <person name="Tay Y."/>
            <person name="Dear P."/>
            <person name="Doerig C."/>
            <person name="Gruber A."/>
            <person name="Parkinson J."/>
            <person name="Shirley M."/>
            <person name="Wan K.L."/>
            <person name="Berriman M."/>
            <person name="Tomley F."/>
            <person name="Pain A."/>
        </authorList>
    </citation>
    <scope>NUCLEOTIDE SEQUENCE [LARGE SCALE GENOMIC DNA]</scope>
    <source>
        <strain evidence="3">Houghton</strain>
    </source>
</reference>
<dbReference type="InterPro" id="IPR013784">
    <property type="entry name" value="Carb-bd-like_fold"/>
</dbReference>
<protein>
    <recommendedName>
        <fullName evidence="2">CBM20 domain-containing protein</fullName>
    </recommendedName>
</protein>
<sequence>MRALYTRTFFRVVIPTEFGEKVAVVGSESQLGNWQVSRCHELVTNEDVVPAWFSKKPALLPLNKKVAYKYVVLNDRNEIVRWEEIEGNRELTPTGVEMLVEDDNGYIRGKTSCDLPTEIAPNTQEKSGLECGSGGAGLQRQLSAQEAAAAIDENDSLLIVSLELPVRVVRVASYQNTPAEAAAIAAAAAAAAAAGSSSSSSSSSSEPPEPPPSPSSSSAAARSGSASPCAAASPSCCCCGSSSAAAASRCCCAAAAAAAAAAAVPQMRDGSGALVAFRRSSRGRFELRPAKSSLLPSLLHLRGKTKLAVSFLGVCGVSPADSEEELELRELLQTLNCIPIFVPEDEMKGCLCFCDQVRLCCCAFLLRFFLCFEGLGGVGGVLRVCEGLEGFWGGFEGLGGFEGVLRVCEGLERF</sequence>
<dbReference type="SMART" id="SM01065">
    <property type="entry name" value="CBM_2"/>
    <property type="match status" value="1"/>
</dbReference>
<dbReference type="AlphaFoldDB" id="U6N0T9"/>
<feature type="domain" description="CBM20" evidence="2">
    <location>
        <begin position="1"/>
        <end position="114"/>
    </location>
</feature>
<organism evidence="3 4">
    <name type="scientific">Eimeria necatrix</name>
    <dbReference type="NCBI Taxonomy" id="51315"/>
    <lineage>
        <taxon>Eukaryota</taxon>
        <taxon>Sar</taxon>
        <taxon>Alveolata</taxon>
        <taxon>Apicomplexa</taxon>
        <taxon>Conoidasida</taxon>
        <taxon>Coccidia</taxon>
        <taxon>Eucoccidiorida</taxon>
        <taxon>Eimeriorina</taxon>
        <taxon>Eimeriidae</taxon>
        <taxon>Eimeria</taxon>
    </lineage>
</organism>